<dbReference type="AlphaFoldDB" id="A0A8X6YET5"/>
<dbReference type="OrthoDB" id="6468689at2759"/>
<evidence type="ECO:0000313" key="2">
    <source>
        <dbReference type="Proteomes" id="UP000886998"/>
    </source>
</evidence>
<dbReference type="EMBL" id="BMAV01018550">
    <property type="protein sequence ID" value="GFY70988.1"/>
    <property type="molecule type" value="Genomic_DNA"/>
</dbReference>
<keyword evidence="2" id="KW-1185">Reference proteome</keyword>
<organism evidence="1 2">
    <name type="scientific">Trichonephila inaurata madagascariensis</name>
    <dbReference type="NCBI Taxonomy" id="2747483"/>
    <lineage>
        <taxon>Eukaryota</taxon>
        <taxon>Metazoa</taxon>
        <taxon>Ecdysozoa</taxon>
        <taxon>Arthropoda</taxon>
        <taxon>Chelicerata</taxon>
        <taxon>Arachnida</taxon>
        <taxon>Araneae</taxon>
        <taxon>Araneomorphae</taxon>
        <taxon>Entelegynae</taxon>
        <taxon>Araneoidea</taxon>
        <taxon>Nephilidae</taxon>
        <taxon>Trichonephila</taxon>
        <taxon>Trichonephila inaurata</taxon>
    </lineage>
</organism>
<comment type="caution">
    <text evidence="1">The sequence shown here is derived from an EMBL/GenBank/DDBJ whole genome shotgun (WGS) entry which is preliminary data.</text>
</comment>
<gene>
    <name evidence="1" type="ORF">TNIN_221871</name>
</gene>
<reference evidence="1" key="1">
    <citation type="submission" date="2020-08" db="EMBL/GenBank/DDBJ databases">
        <title>Multicomponent nature underlies the extraordinary mechanical properties of spider dragline silk.</title>
        <authorList>
            <person name="Kono N."/>
            <person name="Nakamura H."/>
            <person name="Mori M."/>
            <person name="Yoshida Y."/>
            <person name="Ohtoshi R."/>
            <person name="Malay A.D."/>
            <person name="Moran D.A.P."/>
            <person name="Tomita M."/>
            <person name="Numata K."/>
            <person name="Arakawa K."/>
        </authorList>
    </citation>
    <scope>NUCLEOTIDE SEQUENCE</scope>
</reference>
<proteinExistence type="predicted"/>
<evidence type="ECO:0000313" key="1">
    <source>
        <dbReference type="EMBL" id="GFY70988.1"/>
    </source>
</evidence>
<accession>A0A8X6YET5</accession>
<protein>
    <submittedName>
        <fullName evidence="1">Uncharacterized protein</fullName>
    </submittedName>
</protein>
<dbReference type="Proteomes" id="UP000886998">
    <property type="component" value="Unassembled WGS sequence"/>
</dbReference>
<sequence>MAGDVISRLKKCRGIVRLLVTKQIKSIETELRNETPDNLELIEILKEFAIELESLDNEIHKIIDPKQLEADVSTTMEYREKITIWKFRANKKLNPLRIFTPNETTHKIIQSQLQLKKAALTQAKREQLKKKWVLSYLQWWI</sequence>
<name>A0A8X6YET5_9ARAC</name>